<feature type="chain" id="PRO_5022940988" evidence="1">
    <location>
        <begin position="22"/>
        <end position="202"/>
    </location>
</feature>
<dbReference type="AlphaFoldDB" id="A0A5B8CU39"/>
<reference evidence="4" key="1">
    <citation type="journal article" date="2019" name="ISME J.">
        <title>Evolution in action: habitat transition from sediment to the pelagial leads to genome streamlining in Methylophilaceae.</title>
        <authorList>
            <person name="Salcher M."/>
            <person name="Schaefle D."/>
            <person name="Kaspar M."/>
            <person name="Neuenschwander S.M."/>
            <person name="Ghai R."/>
        </authorList>
    </citation>
    <scope>NUCLEOTIDE SEQUENCE [LARGE SCALE GENOMIC DNA]</scope>
    <source>
        <strain evidence="4">MMS-M-51</strain>
    </source>
</reference>
<feature type="domain" description="Ice-binding protein C-terminal" evidence="2">
    <location>
        <begin position="175"/>
        <end position="198"/>
    </location>
</feature>
<evidence type="ECO:0000313" key="4">
    <source>
        <dbReference type="Proteomes" id="UP000311008"/>
    </source>
</evidence>
<dbReference type="OrthoDB" id="8549489at2"/>
<dbReference type="Proteomes" id="UP000311008">
    <property type="component" value="Chromosome"/>
</dbReference>
<evidence type="ECO:0000259" key="2">
    <source>
        <dbReference type="Pfam" id="PF07589"/>
    </source>
</evidence>
<evidence type="ECO:0000313" key="3">
    <source>
        <dbReference type="EMBL" id="QDC44811.1"/>
    </source>
</evidence>
<dbReference type="NCBIfam" id="TIGR02595">
    <property type="entry name" value="PEP_CTERM"/>
    <property type="match status" value="1"/>
</dbReference>
<evidence type="ECO:0000256" key="1">
    <source>
        <dbReference type="SAM" id="SignalP"/>
    </source>
</evidence>
<sequence length="202" mass="21034">MKLLKSLLASCLLLSSMSSQAAVEYFGVLLSGDYAPSSSFASLSVTGSGSVYDFTLTTNNLNALFTSGAFIGRLVVETDPDISLVGRNAVTLDISNLSGGVTKLSASNAGGPTGGWDFSFVLGQGEANRLTANESVSWRATFSQDVTFTNYAAHVQGLTTAQGGSAWYTPSVVTPVPEPESLGMFALGLGLLTLSARRQNKK</sequence>
<gene>
    <name evidence="3" type="ORF">FIU01_09955</name>
</gene>
<dbReference type="InterPro" id="IPR013424">
    <property type="entry name" value="Ice-binding_C"/>
</dbReference>
<keyword evidence="4" id="KW-1185">Reference proteome</keyword>
<name>A0A5B8CU39_9PROT</name>
<feature type="signal peptide" evidence="1">
    <location>
        <begin position="1"/>
        <end position="21"/>
    </location>
</feature>
<dbReference type="EMBL" id="CP040946">
    <property type="protein sequence ID" value="QDC44811.1"/>
    <property type="molecule type" value="Genomic_DNA"/>
</dbReference>
<dbReference type="KEGG" id="mmec:FIU01_09955"/>
<proteinExistence type="predicted"/>
<dbReference type="Pfam" id="PF07589">
    <property type="entry name" value="PEP-CTERM"/>
    <property type="match status" value="1"/>
</dbReference>
<organism evidence="3 4">
    <name type="scientific">Methylophilus medardicus</name>
    <dbReference type="NCBI Taxonomy" id="2588534"/>
    <lineage>
        <taxon>Bacteria</taxon>
        <taxon>Pseudomonadati</taxon>
        <taxon>Pseudomonadota</taxon>
        <taxon>Betaproteobacteria</taxon>
        <taxon>Nitrosomonadales</taxon>
        <taxon>Methylophilaceae</taxon>
        <taxon>Methylophilus</taxon>
    </lineage>
</organism>
<keyword evidence="1" id="KW-0732">Signal</keyword>
<accession>A0A5B8CU39</accession>
<protein>
    <submittedName>
        <fullName evidence="3">PEP-CTERM sorting domain-containing protein</fullName>
    </submittedName>
</protein>
<dbReference type="RefSeq" id="WP_140004141.1">
    <property type="nucleotide sequence ID" value="NZ_CP040946.1"/>
</dbReference>